<dbReference type="CDD" id="cd09917">
    <property type="entry name" value="F-box_SF"/>
    <property type="match status" value="1"/>
</dbReference>
<evidence type="ECO:0000313" key="3">
    <source>
        <dbReference type="Proteomes" id="UP000235371"/>
    </source>
</evidence>
<dbReference type="SUPFAM" id="SSF81383">
    <property type="entry name" value="F-box domain"/>
    <property type="match status" value="1"/>
</dbReference>
<dbReference type="InParanoid" id="A0A2J6TS93"/>
<evidence type="ECO:0000259" key="1">
    <source>
        <dbReference type="Pfam" id="PF00646"/>
    </source>
</evidence>
<dbReference type="AlphaFoldDB" id="A0A2J6TS93"/>
<evidence type="ECO:0000313" key="2">
    <source>
        <dbReference type="EMBL" id="PMD65890.1"/>
    </source>
</evidence>
<keyword evidence="3" id="KW-1185">Reference proteome</keyword>
<accession>A0A2J6TS93</accession>
<name>A0A2J6TS93_9HELO</name>
<dbReference type="EMBL" id="KZ613745">
    <property type="protein sequence ID" value="PMD65890.1"/>
    <property type="molecule type" value="Genomic_DNA"/>
</dbReference>
<gene>
    <name evidence="2" type="ORF">K444DRAFT_659165</name>
</gene>
<protein>
    <recommendedName>
        <fullName evidence="1">F-box domain-containing protein</fullName>
    </recommendedName>
</protein>
<feature type="domain" description="F-box" evidence="1">
    <location>
        <begin position="80"/>
        <end position="112"/>
    </location>
</feature>
<sequence length="231" mass="26270">MTQYNVSTAMALSTSQTTRITAMDIPAIPANQKEIVMQDVAASDAALSEAWRQFTTTDATASDPVANEAWKRFYKTIPFLGVPPEIHLKIFTFLNPIDAVCLSLVNNYMYTISPRIAPQSHPLSIGDPSSAFPVEQIEGCKHCVPVRFYPHHCELHYHLRGFIPKKFNFCGGQCGKYTLCEQKGFSDSHEYCGTCGVSYWRRYERGRRMLDMLRPGEKQERLCKWYNDPKA</sequence>
<dbReference type="Proteomes" id="UP000235371">
    <property type="component" value="Unassembled WGS sequence"/>
</dbReference>
<reference evidence="2 3" key="1">
    <citation type="submission" date="2016-04" db="EMBL/GenBank/DDBJ databases">
        <title>A degradative enzymes factory behind the ericoid mycorrhizal symbiosis.</title>
        <authorList>
            <consortium name="DOE Joint Genome Institute"/>
            <person name="Martino E."/>
            <person name="Morin E."/>
            <person name="Grelet G."/>
            <person name="Kuo A."/>
            <person name="Kohler A."/>
            <person name="Daghino S."/>
            <person name="Barry K."/>
            <person name="Choi C."/>
            <person name="Cichocki N."/>
            <person name="Clum A."/>
            <person name="Copeland A."/>
            <person name="Hainaut M."/>
            <person name="Haridas S."/>
            <person name="Labutti K."/>
            <person name="Lindquist E."/>
            <person name="Lipzen A."/>
            <person name="Khouja H.-R."/>
            <person name="Murat C."/>
            <person name="Ohm R."/>
            <person name="Olson A."/>
            <person name="Spatafora J."/>
            <person name="Veneault-Fourrey C."/>
            <person name="Henrissat B."/>
            <person name="Grigoriev I."/>
            <person name="Martin F."/>
            <person name="Perotto S."/>
        </authorList>
    </citation>
    <scope>NUCLEOTIDE SEQUENCE [LARGE SCALE GENOMIC DNA]</scope>
    <source>
        <strain evidence="2 3">E</strain>
    </source>
</reference>
<dbReference type="RefSeq" id="XP_024742794.1">
    <property type="nucleotide sequence ID" value="XM_024886332.1"/>
</dbReference>
<dbReference type="OrthoDB" id="3445164at2759"/>
<dbReference type="InterPro" id="IPR036047">
    <property type="entry name" value="F-box-like_dom_sf"/>
</dbReference>
<organism evidence="2 3">
    <name type="scientific">Hyaloscypha bicolor E</name>
    <dbReference type="NCBI Taxonomy" id="1095630"/>
    <lineage>
        <taxon>Eukaryota</taxon>
        <taxon>Fungi</taxon>
        <taxon>Dikarya</taxon>
        <taxon>Ascomycota</taxon>
        <taxon>Pezizomycotina</taxon>
        <taxon>Leotiomycetes</taxon>
        <taxon>Helotiales</taxon>
        <taxon>Hyaloscyphaceae</taxon>
        <taxon>Hyaloscypha</taxon>
        <taxon>Hyaloscypha bicolor</taxon>
    </lineage>
</organism>
<proteinExistence type="predicted"/>
<dbReference type="Pfam" id="PF00646">
    <property type="entry name" value="F-box"/>
    <property type="match status" value="1"/>
</dbReference>
<dbReference type="GeneID" id="36594409"/>
<dbReference type="InterPro" id="IPR001810">
    <property type="entry name" value="F-box_dom"/>
</dbReference>